<reference evidence="1 2" key="1">
    <citation type="journal article" date="2012" name="Nature">
        <title>The genomic landscape of species divergence in Ficedula flycatchers.</title>
        <authorList>
            <person name="Ellegren H."/>
            <person name="Smeds L."/>
            <person name="Burri R."/>
            <person name="Olason P.I."/>
            <person name="Backstrom N."/>
            <person name="Kawakami T."/>
            <person name="Kunstner A."/>
            <person name="Makinen H."/>
            <person name="Nadachowska-Brzyska K."/>
            <person name="Qvarnstrom A."/>
            <person name="Uebbing S."/>
            <person name="Wolf J.B."/>
        </authorList>
    </citation>
    <scope>NUCLEOTIDE SEQUENCE [LARGE SCALE GENOMIC DNA]</scope>
</reference>
<protein>
    <submittedName>
        <fullName evidence="1">Uncharacterized protein</fullName>
    </submittedName>
</protein>
<proteinExistence type="predicted"/>
<reference evidence="1" key="2">
    <citation type="submission" date="2025-08" db="UniProtKB">
        <authorList>
            <consortium name="Ensembl"/>
        </authorList>
    </citation>
    <scope>IDENTIFICATION</scope>
</reference>
<keyword evidence="2" id="KW-1185">Reference proteome</keyword>
<name>A0A803VFW9_FICAL</name>
<dbReference type="Ensembl" id="ENSFALT00000035635.1">
    <property type="protein sequence ID" value="ENSFALP00000021625.1"/>
    <property type="gene ID" value="ENSFALG00000024142.1"/>
</dbReference>
<organism evidence="1 2">
    <name type="scientific">Ficedula albicollis</name>
    <name type="common">Collared flycatcher</name>
    <name type="synonym">Muscicapa albicollis</name>
    <dbReference type="NCBI Taxonomy" id="59894"/>
    <lineage>
        <taxon>Eukaryota</taxon>
        <taxon>Metazoa</taxon>
        <taxon>Chordata</taxon>
        <taxon>Craniata</taxon>
        <taxon>Vertebrata</taxon>
        <taxon>Euteleostomi</taxon>
        <taxon>Archelosauria</taxon>
        <taxon>Archosauria</taxon>
        <taxon>Dinosauria</taxon>
        <taxon>Saurischia</taxon>
        <taxon>Theropoda</taxon>
        <taxon>Coelurosauria</taxon>
        <taxon>Aves</taxon>
        <taxon>Neognathae</taxon>
        <taxon>Neoaves</taxon>
        <taxon>Telluraves</taxon>
        <taxon>Australaves</taxon>
        <taxon>Passeriformes</taxon>
        <taxon>Muscicapidae</taxon>
        <taxon>Ficedula</taxon>
    </lineage>
</organism>
<evidence type="ECO:0000313" key="2">
    <source>
        <dbReference type="Proteomes" id="UP000016665"/>
    </source>
</evidence>
<accession>A0A803VFW9</accession>
<reference evidence="1" key="3">
    <citation type="submission" date="2025-09" db="UniProtKB">
        <authorList>
            <consortium name="Ensembl"/>
        </authorList>
    </citation>
    <scope>IDENTIFICATION</scope>
</reference>
<dbReference type="AlphaFoldDB" id="A0A803VFW9"/>
<sequence>SEVQGDESLLYLLECHTKKKILLVFSTKYIGQGEKIWCFHTTCSALFHIIPLPALGKQKGADPQLCSGQLSLPSWESIAQQPLTPVRQE</sequence>
<evidence type="ECO:0000313" key="1">
    <source>
        <dbReference type="Ensembl" id="ENSFALP00000021625.1"/>
    </source>
</evidence>
<dbReference type="Proteomes" id="UP000016665">
    <property type="component" value="Chromosome 2"/>
</dbReference>